<keyword evidence="3" id="KW-0863">Zinc-finger</keyword>
<organism evidence="8 9">
    <name type="scientific">Strongylus vulgaris</name>
    <name type="common">Blood worm</name>
    <dbReference type="NCBI Taxonomy" id="40348"/>
    <lineage>
        <taxon>Eukaryota</taxon>
        <taxon>Metazoa</taxon>
        <taxon>Ecdysozoa</taxon>
        <taxon>Nematoda</taxon>
        <taxon>Chromadorea</taxon>
        <taxon>Rhabditida</taxon>
        <taxon>Rhabditina</taxon>
        <taxon>Rhabditomorpha</taxon>
        <taxon>Strongyloidea</taxon>
        <taxon>Strongylidae</taxon>
        <taxon>Strongylus</taxon>
    </lineage>
</organism>
<keyword evidence="5" id="KW-1133">Transmembrane helix</keyword>
<dbReference type="OrthoDB" id="270417at2759"/>
<evidence type="ECO:0000256" key="2">
    <source>
        <dbReference type="ARBA" id="ARBA00022723"/>
    </source>
</evidence>
<dbReference type="Gene3D" id="1.10.10.60">
    <property type="entry name" value="Homeodomain-like"/>
    <property type="match status" value="1"/>
</dbReference>
<dbReference type="Pfam" id="PF25299">
    <property type="entry name" value="ZZ_ADA2"/>
    <property type="match status" value="1"/>
</dbReference>
<keyword evidence="5" id="KW-0472">Membrane</keyword>
<comment type="subcellular location">
    <subcellularLocation>
        <location evidence="1">Nucleus</location>
    </subcellularLocation>
</comment>
<dbReference type="AlphaFoldDB" id="A0A3P7J1J7"/>
<sequence>MTSSSGGSESYDLIMCINCRQLIQHKLHIKCCECSAMICIDCFSYGCEAGSHVRGHNYEIRDPLGGRTFDTKGSWGAIEEKKLLAAAYRYKLGNWGEVTRLMETNRPISQVQEYYDRFFIRGPIGQLALKRLNWEDAKKNMIVDGNLVQQVESDRITYLLMVMDALRDSKTKLDPQSPILTNEIDDLVHNYMSRMQLHAEENFCDALEQRTSAKSVWQWFLLTCASATLPIGYLYSAVLCS</sequence>
<dbReference type="PANTHER" id="PTHR12374">
    <property type="entry name" value="TRANSCRIPTIONAL ADAPTOR 2 ADA2 -RELATED"/>
    <property type="match status" value="1"/>
</dbReference>
<dbReference type="EMBL" id="UYYB01097710">
    <property type="protein sequence ID" value="VDM76776.1"/>
    <property type="molecule type" value="Genomic_DNA"/>
</dbReference>
<dbReference type="GO" id="GO:0008270">
    <property type="term" value="F:zinc ion binding"/>
    <property type="evidence" value="ECO:0007669"/>
    <property type="project" value="UniProtKB-KW"/>
</dbReference>
<dbReference type="PROSITE" id="PS51293">
    <property type="entry name" value="SANT"/>
    <property type="match status" value="1"/>
</dbReference>
<evidence type="ECO:0000256" key="3">
    <source>
        <dbReference type="ARBA" id="ARBA00022771"/>
    </source>
</evidence>
<keyword evidence="5" id="KW-0812">Transmembrane</keyword>
<dbReference type="PROSITE" id="PS50090">
    <property type="entry name" value="MYB_LIKE"/>
    <property type="match status" value="1"/>
</dbReference>
<dbReference type="Proteomes" id="UP000270094">
    <property type="component" value="Unassembled WGS sequence"/>
</dbReference>
<evidence type="ECO:0000313" key="8">
    <source>
        <dbReference type="EMBL" id="VDM76776.1"/>
    </source>
</evidence>
<evidence type="ECO:0000256" key="5">
    <source>
        <dbReference type="SAM" id="Phobius"/>
    </source>
</evidence>
<dbReference type="GO" id="GO:0003713">
    <property type="term" value="F:transcription coactivator activity"/>
    <property type="evidence" value="ECO:0007669"/>
    <property type="project" value="TreeGrafter"/>
</dbReference>
<dbReference type="InterPro" id="IPR001005">
    <property type="entry name" value="SANT/Myb"/>
</dbReference>
<keyword evidence="2" id="KW-0479">Metal-binding</keyword>
<reference evidence="8 9" key="1">
    <citation type="submission" date="2018-11" db="EMBL/GenBank/DDBJ databases">
        <authorList>
            <consortium name="Pathogen Informatics"/>
        </authorList>
    </citation>
    <scope>NUCLEOTIDE SEQUENCE [LARGE SCALE GENOMIC DNA]</scope>
</reference>
<dbReference type="GO" id="GO:0070461">
    <property type="term" value="C:SAGA-type complex"/>
    <property type="evidence" value="ECO:0007669"/>
    <property type="project" value="TreeGrafter"/>
</dbReference>
<evidence type="ECO:0000313" key="9">
    <source>
        <dbReference type="Proteomes" id="UP000270094"/>
    </source>
</evidence>
<dbReference type="InterPro" id="IPR017884">
    <property type="entry name" value="SANT_dom"/>
</dbReference>
<dbReference type="SMART" id="SM00717">
    <property type="entry name" value="SANT"/>
    <property type="match status" value="1"/>
</dbReference>
<gene>
    <name evidence="8" type="ORF">SVUK_LOCUS11774</name>
</gene>
<dbReference type="GO" id="GO:0006338">
    <property type="term" value="P:chromatin remodeling"/>
    <property type="evidence" value="ECO:0007669"/>
    <property type="project" value="TreeGrafter"/>
</dbReference>
<keyword evidence="9" id="KW-1185">Reference proteome</keyword>
<dbReference type="InterPro" id="IPR000433">
    <property type="entry name" value="Znf_ZZ"/>
</dbReference>
<evidence type="ECO:0000259" key="7">
    <source>
        <dbReference type="PROSITE" id="PS51293"/>
    </source>
</evidence>
<dbReference type="PANTHER" id="PTHR12374:SF63">
    <property type="entry name" value="TRANSCRIPTIONAL ADAPTER 2-BETA"/>
    <property type="match status" value="1"/>
</dbReference>
<accession>A0A3P7J1J7</accession>
<name>A0A3P7J1J7_STRVU</name>
<evidence type="ECO:0000256" key="1">
    <source>
        <dbReference type="ARBA" id="ARBA00004123"/>
    </source>
</evidence>
<dbReference type="CDD" id="cd00167">
    <property type="entry name" value="SANT"/>
    <property type="match status" value="1"/>
</dbReference>
<dbReference type="GO" id="GO:0006357">
    <property type="term" value="P:regulation of transcription by RNA polymerase II"/>
    <property type="evidence" value="ECO:0007669"/>
    <property type="project" value="TreeGrafter"/>
</dbReference>
<keyword evidence="4" id="KW-0862">Zinc</keyword>
<proteinExistence type="predicted"/>
<dbReference type="GO" id="GO:0003682">
    <property type="term" value="F:chromatin binding"/>
    <property type="evidence" value="ECO:0007669"/>
    <property type="project" value="TreeGrafter"/>
</dbReference>
<dbReference type="InterPro" id="IPR009057">
    <property type="entry name" value="Homeodomain-like_sf"/>
</dbReference>
<feature type="domain" description="Myb-like" evidence="6">
    <location>
        <begin position="67"/>
        <end position="119"/>
    </location>
</feature>
<dbReference type="SUPFAM" id="SSF46689">
    <property type="entry name" value="Homeodomain-like"/>
    <property type="match status" value="1"/>
</dbReference>
<feature type="domain" description="SANT" evidence="7">
    <location>
        <begin position="70"/>
        <end position="123"/>
    </location>
</feature>
<evidence type="ECO:0000259" key="6">
    <source>
        <dbReference type="PROSITE" id="PS50090"/>
    </source>
</evidence>
<dbReference type="GO" id="GO:0005634">
    <property type="term" value="C:nucleus"/>
    <property type="evidence" value="ECO:0007669"/>
    <property type="project" value="UniProtKB-SubCell"/>
</dbReference>
<evidence type="ECO:0000256" key="4">
    <source>
        <dbReference type="ARBA" id="ARBA00022833"/>
    </source>
</evidence>
<protein>
    <submittedName>
        <fullName evidence="8">Uncharacterized protein</fullName>
    </submittedName>
</protein>
<feature type="transmembrane region" description="Helical" evidence="5">
    <location>
        <begin position="216"/>
        <end position="235"/>
    </location>
</feature>